<keyword evidence="2" id="KW-1185">Reference proteome</keyword>
<accession>A0ABQ5B3C9</accession>
<evidence type="ECO:0008006" key="3">
    <source>
        <dbReference type="Google" id="ProtNLM"/>
    </source>
</evidence>
<reference evidence="1" key="2">
    <citation type="submission" date="2022-01" db="EMBL/GenBank/DDBJ databases">
        <authorList>
            <person name="Yamashiro T."/>
            <person name="Shiraishi A."/>
            <person name="Satake H."/>
            <person name="Nakayama K."/>
        </authorList>
    </citation>
    <scope>NUCLEOTIDE SEQUENCE</scope>
</reference>
<dbReference type="Proteomes" id="UP001151760">
    <property type="component" value="Unassembled WGS sequence"/>
</dbReference>
<organism evidence="1 2">
    <name type="scientific">Tanacetum coccineum</name>
    <dbReference type="NCBI Taxonomy" id="301880"/>
    <lineage>
        <taxon>Eukaryota</taxon>
        <taxon>Viridiplantae</taxon>
        <taxon>Streptophyta</taxon>
        <taxon>Embryophyta</taxon>
        <taxon>Tracheophyta</taxon>
        <taxon>Spermatophyta</taxon>
        <taxon>Magnoliopsida</taxon>
        <taxon>eudicotyledons</taxon>
        <taxon>Gunneridae</taxon>
        <taxon>Pentapetalae</taxon>
        <taxon>asterids</taxon>
        <taxon>campanulids</taxon>
        <taxon>Asterales</taxon>
        <taxon>Asteraceae</taxon>
        <taxon>Asteroideae</taxon>
        <taxon>Anthemideae</taxon>
        <taxon>Anthemidinae</taxon>
        <taxon>Tanacetum</taxon>
    </lineage>
</organism>
<name>A0ABQ5B3C9_9ASTR</name>
<proteinExistence type="predicted"/>
<comment type="caution">
    <text evidence="1">The sequence shown here is derived from an EMBL/GenBank/DDBJ whole genome shotgun (WGS) entry which is preliminary data.</text>
</comment>
<sequence>MAKMTRLRMLEDCQGDRHTNRVWEMYSNFGAPFEGIMDEWLSRWGRRTIVCLESWMDAGVVLFVKRGALWLVMRVIFYNDALTFEVALSCEPTVSPLNNNQIDFRISFDESDDEDYTRFSDEFPAIAYNNALTSKLDFSPEPTVFYGRRTGWDSSVSGATSDHSIKRHHDNDFGVMSRMIRLVGCFGTVWFLGACDNAGRVGLRLELARVGECRLSCVCWTGYGTVKASYGVE</sequence>
<protein>
    <recommendedName>
        <fullName evidence="3">DUF4283 domain-containing protein</fullName>
    </recommendedName>
</protein>
<evidence type="ECO:0000313" key="2">
    <source>
        <dbReference type="Proteomes" id="UP001151760"/>
    </source>
</evidence>
<gene>
    <name evidence="1" type="ORF">Tco_0841911</name>
</gene>
<reference evidence="1" key="1">
    <citation type="journal article" date="2022" name="Int. J. Mol. Sci.">
        <title>Draft Genome of Tanacetum Coccineum: Genomic Comparison of Closely Related Tanacetum-Family Plants.</title>
        <authorList>
            <person name="Yamashiro T."/>
            <person name="Shiraishi A."/>
            <person name="Nakayama K."/>
            <person name="Satake H."/>
        </authorList>
    </citation>
    <scope>NUCLEOTIDE SEQUENCE</scope>
</reference>
<evidence type="ECO:0000313" key="1">
    <source>
        <dbReference type="EMBL" id="GJT07449.1"/>
    </source>
</evidence>
<dbReference type="EMBL" id="BQNB010012752">
    <property type="protein sequence ID" value="GJT07449.1"/>
    <property type="molecule type" value="Genomic_DNA"/>
</dbReference>